<keyword evidence="6 7" id="KW-0012">Acyltransferase</keyword>
<evidence type="ECO:0000256" key="4">
    <source>
        <dbReference type="ARBA" id="ARBA00022989"/>
    </source>
</evidence>
<keyword evidence="3 7" id="KW-0812">Transmembrane</keyword>
<dbReference type="PANTHER" id="PTHR12246">
    <property type="entry name" value="PALMITOYLTRANSFERASE ZDHHC16"/>
    <property type="match status" value="1"/>
</dbReference>
<reference evidence="10" key="1">
    <citation type="journal article" date="2010" name="Genome Biol.">
        <title>Genome sequence of the necrotrophic plant pathogen Pythium ultimum reveals original pathogenicity mechanisms and effector repertoire.</title>
        <authorList>
            <person name="Levesque C.A."/>
            <person name="Brouwer H."/>
            <person name="Cano L."/>
            <person name="Hamilton J.P."/>
            <person name="Holt C."/>
            <person name="Huitema E."/>
            <person name="Raffaele S."/>
            <person name="Robideau G.P."/>
            <person name="Thines M."/>
            <person name="Win J."/>
            <person name="Zerillo M.M."/>
            <person name="Beakes G.W."/>
            <person name="Boore J.L."/>
            <person name="Busam D."/>
            <person name="Dumas B."/>
            <person name="Ferriera S."/>
            <person name="Fuerstenberg S.I."/>
            <person name="Gachon C.M."/>
            <person name="Gaulin E."/>
            <person name="Govers F."/>
            <person name="Grenville-Briggs L."/>
            <person name="Horner N."/>
            <person name="Hostetler J."/>
            <person name="Jiang R.H."/>
            <person name="Johnson J."/>
            <person name="Krajaejun T."/>
            <person name="Lin H."/>
            <person name="Meijer H.J."/>
            <person name="Moore B."/>
            <person name="Morris P."/>
            <person name="Phuntmart V."/>
            <person name="Puiu D."/>
            <person name="Shetty J."/>
            <person name="Stajich J.E."/>
            <person name="Tripathy S."/>
            <person name="Wawra S."/>
            <person name="van West P."/>
            <person name="Whitty B.R."/>
            <person name="Coutinho P.M."/>
            <person name="Henrissat B."/>
            <person name="Martin F."/>
            <person name="Thomas P.D."/>
            <person name="Tyler B.M."/>
            <person name="De Vries R.P."/>
            <person name="Kamoun S."/>
            <person name="Yandell M."/>
            <person name="Tisserat N."/>
            <person name="Buell C.R."/>
        </authorList>
    </citation>
    <scope>NUCLEOTIDE SEQUENCE</scope>
    <source>
        <strain evidence="10">DAOM:BR144</strain>
    </source>
</reference>
<dbReference type="eggNOG" id="KOG1315">
    <property type="taxonomic scope" value="Eukaryota"/>
</dbReference>
<proteinExistence type="inferred from homology"/>
<dbReference type="GO" id="GO:0019706">
    <property type="term" value="F:protein-cysteine S-palmitoyltransferase activity"/>
    <property type="evidence" value="ECO:0007669"/>
    <property type="project" value="UniProtKB-EC"/>
</dbReference>
<name>K3X943_GLOUD</name>
<evidence type="ECO:0000256" key="5">
    <source>
        <dbReference type="ARBA" id="ARBA00023136"/>
    </source>
</evidence>
<sequence length="312" mass="34810">MLRVHESSSLIRAVSVLPVLLVLAIVCVEYYVFTSVHWLPNAQLAAASSDPFAPLLYLLEAVAFHFFVGCMGVAYYKVVVTDPGYVTAHVLERMDDAFQDAMEENRGHTNSMHERSPRLPSCRRCKQLKPFRAHHCSFCNKCVLKMDHHCPWVANCVGEQNYKYFLQFVVYAFLALLMVVVALFAPFQRSIVAPSPTSEESELSLVGLIAFVLAGSLSLSLLMFVVIHSYLLLNGSTTIDFHIYGRAVPFSLGWRENFRAVFGDRKRDWVLPTSPLLPHGGMAMNVAELEFLAANRVLGDDSSSTADDSVLL</sequence>
<comment type="subcellular location">
    <subcellularLocation>
        <location evidence="1">Membrane</location>
        <topology evidence="1">Multi-pass membrane protein</topology>
    </subcellularLocation>
</comment>
<feature type="domain" description="Palmitoyltransferase DHHC" evidence="8">
    <location>
        <begin position="121"/>
        <end position="241"/>
    </location>
</feature>
<dbReference type="Proteomes" id="UP000019132">
    <property type="component" value="Unassembled WGS sequence"/>
</dbReference>
<evidence type="ECO:0000313" key="9">
    <source>
        <dbReference type="EnsemblProtists" id="PYU1_T013742"/>
    </source>
</evidence>
<dbReference type="PROSITE" id="PS50216">
    <property type="entry name" value="DHHC"/>
    <property type="match status" value="1"/>
</dbReference>
<dbReference type="HOGENOM" id="CLU_027721_2_0_1"/>
<dbReference type="EnsemblProtists" id="PYU1_T013742">
    <property type="protein sequence ID" value="PYU1_T013742"/>
    <property type="gene ID" value="PYU1_G013713"/>
</dbReference>
<dbReference type="Pfam" id="PF01529">
    <property type="entry name" value="DHHC"/>
    <property type="match status" value="1"/>
</dbReference>
<comment type="similarity">
    <text evidence="7">Belongs to the DHHC palmitoyltransferase family.</text>
</comment>
<dbReference type="FunCoup" id="K3X943">
    <property type="interactions" value="58"/>
</dbReference>
<evidence type="ECO:0000256" key="2">
    <source>
        <dbReference type="ARBA" id="ARBA00022679"/>
    </source>
</evidence>
<feature type="transmembrane region" description="Helical" evidence="7">
    <location>
        <begin position="164"/>
        <end position="185"/>
    </location>
</feature>
<dbReference type="STRING" id="431595.K3X943"/>
<feature type="transmembrane region" description="Helical" evidence="7">
    <location>
        <begin position="12"/>
        <end position="32"/>
    </location>
</feature>
<keyword evidence="2 7" id="KW-0808">Transferase</keyword>
<evidence type="ECO:0000256" key="3">
    <source>
        <dbReference type="ARBA" id="ARBA00022692"/>
    </source>
</evidence>
<evidence type="ECO:0000259" key="8">
    <source>
        <dbReference type="Pfam" id="PF01529"/>
    </source>
</evidence>
<comment type="domain">
    <text evidence="7">The DHHC domain is required for palmitoyltransferase activity.</text>
</comment>
<feature type="transmembrane region" description="Helical" evidence="7">
    <location>
        <begin position="205"/>
        <end position="233"/>
    </location>
</feature>
<evidence type="ECO:0000256" key="7">
    <source>
        <dbReference type="RuleBase" id="RU079119"/>
    </source>
</evidence>
<reference evidence="9" key="3">
    <citation type="submission" date="2015-02" db="UniProtKB">
        <authorList>
            <consortium name="EnsemblProtists"/>
        </authorList>
    </citation>
    <scope>IDENTIFICATION</scope>
    <source>
        <strain evidence="9">DAOM BR144</strain>
    </source>
</reference>
<dbReference type="AlphaFoldDB" id="K3X943"/>
<accession>K3X943</accession>
<comment type="catalytic activity">
    <reaction evidence="7">
        <text>L-cysteinyl-[protein] + hexadecanoyl-CoA = S-hexadecanoyl-L-cysteinyl-[protein] + CoA</text>
        <dbReference type="Rhea" id="RHEA:36683"/>
        <dbReference type="Rhea" id="RHEA-COMP:10131"/>
        <dbReference type="Rhea" id="RHEA-COMP:11032"/>
        <dbReference type="ChEBI" id="CHEBI:29950"/>
        <dbReference type="ChEBI" id="CHEBI:57287"/>
        <dbReference type="ChEBI" id="CHEBI:57379"/>
        <dbReference type="ChEBI" id="CHEBI:74151"/>
        <dbReference type="EC" id="2.3.1.225"/>
    </reaction>
</comment>
<dbReference type="InterPro" id="IPR039859">
    <property type="entry name" value="PFA4/ZDH16/20/ERF2-like"/>
</dbReference>
<dbReference type="EC" id="2.3.1.225" evidence="7"/>
<keyword evidence="10" id="KW-1185">Reference proteome</keyword>
<protein>
    <recommendedName>
        <fullName evidence="7">Palmitoyltransferase</fullName>
        <ecNumber evidence="7">2.3.1.225</ecNumber>
    </recommendedName>
</protein>
<dbReference type="OMA" id="RIMMSHA"/>
<evidence type="ECO:0000313" key="10">
    <source>
        <dbReference type="Proteomes" id="UP000019132"/>
    </source>
</evidence>
<evidence type="ECO:0000256" key="6">
    <source>
        <dbReference type="ARBA" id="ARBA00023315"/>
    </source>
</evidence>
<feature type="transmembrane region" description="Helical" evidence="7">
    <location>
        <begin position="52"/>
        <end position="76"/>
    </location>
</feature>
<dbReference type="InParanoid" id="K3X943"/>
<keyword evidence="5 7" id="KW-0472">Membrane</keyword>
<organism evidence="9 10">
    <name type="scientific">Globisporangium ultimum (strain ATCC 200006 / CBS 805.95 / DAOM BR144)</name>
    <name type="common">Pythium ultimum</name>
    <dbReference type="NCBI Taxonomy" id="431595"/>
    <lineage>
        <taxon>Eukaryota</taxon>
        <taxon>Sar</taxon>
        <taxon>Stramenopiles</taxon>
        <taxon>Oomycota</taxon>
        <taxon>Peronosporomycetes</taxon>
        <taxon>Pythiales</taxon>
        <taxon>Pythiaceae</taxon>
        <taxon>Globisporangium</taxon>
    </lineage>
</organism>
<reference evidence="10" key="2">
    <citation type="submission" date="2010-04" db="EMBL/GenBank/DDBJ databases">
        <authorList>
            <person name="Buell R."/>
            <person name="Hamilton J."/>
            <person name="Hostetler J."/>
        </authorList>
    </citation>
    <scope>NUCLEOTIDE SEQUENCE [LARGE SCALE GENOMIC DNA]</scope>
    <source>
        <strain evidence="10">DAOM:BR144</strain>
    </source>
</reference>
<dbReference type="VEuPathDB" id="FungiDB:PYU1_G013713"/>
<dbReference type="InterPro" id="IPR001594">
    <property type="entry name" value="Palmitoyltrfase_DHHC"/>
</dbReference>
<evidence type="ECO:0000256" key="1">
    <source>
        <dbReference type="ARBA" id="ARBA00004141"/>
    </source>
</evidence>
<dbReference type="EMBL" id="GL376586">
    <property type="status" value="NOT_ANNOTATED_CDS"/>
    <property type="molecule type" value="Genomic_DNA"/>
</dbReference>
<keyword evidence="4 7" id="KW-1133">Transmembrane helix</keyword>
<dbReference type="GO" id="GO:0016020">
    <property type="term" value="C:membrane"/>
    <property type="evidence" value="ECO:0007669"/>
    <property type="project" value="UniProtKB-SubCell"/>
</dbReference>